<dbReference type="Proteomes" id="UP000606889">
    <property type="component" value="Unassembled WGS sequence"/>
</dbReference>
<organism evidence="2 3">
    <name type="scientific">Christensenella tenuis</name>
    <dbReference type="NCBI Taxonomy" id="2763033"/>
    <lineage>
        <taxon>Bacteria</taxon>
        <taxon>Bacillati</taxon>
        <taxon>Bacillota</taxon>
        <taxon>Clostridia</taxon>
        <taxon>Christensenellales</taxon>
        <taxon>Christensenellaceae</taxon>
        <taxon>Christensenella</taxon>
    </lineage>
</organism>
<proteinExistence type="predicted"/>
<dbReference type="EMBL" id="JACOON010000002">
    <property type="protein sequence ID" value="MBC5647718.1"/>
    <property type="molecule type" value="Genomic_DNA"/>
</dbReference>
<evidence type="ECO:0000313" key="2">
    <source>
        <dbReference type="EMBL" id="MBC5647718.1"/>
    </source>
</evidence>
<dbReference type="PANTHER" id="PTHR39201">
    <property type="entry name" value="EXPORTED PROTEIN-RELATED"/>
    <property type="match status" value="1"/>
</dbReference>
<dbReference type="InterPro" id="IPR029039">
    <property type="entry name" value="Flavoprotein-like_sf"/>
</dbReference>
<reference evidence="2 3" key="1">
    <citation type="submission" date="2020-08" db="EMBL/GenBank/DDBJ databases">
        <title>Genome public.</title>
        <authorList>
            <person name="Liu C."/>
            <person name="Sun Q."/>
        </authorList>
    </citation>
    <scope>NUCLEOTIDE SEQUENCE [LARGE SCALE GENOMIC DNA]</scope>
    <source>
        <strain evidence="2 3">NSJ-35</strain>
    </source>
</reference>
<feature type="domain" description="Flavodoxin-like" evidence="1">
    <location>
        <begin position="1"/>
        <end position="158"/>
    </location>
</feature>
<gene>
    <name evidence="2" type="ORF">H8S18_05175</name>
</gene>
<protein>
    <submittedName>
        <fullName evidence="2">Flavodoxin</fullName>
    </submittedName>
</protein>
<dbReference type="Gene3D" id="3.40.50.360">
    <property type="match status" value="1"/>
</dbReference>
<sequence length="158" mass="17546">MVAYFSVSGNTYRLAESIQREAGGDTFRIRTEQAYPQKYEQLVARARDEIRSGYFPVLQASPTHLEGYYAVFVGSPNWWGTIAPPVAAFLATHDFSGKVIVPFCTHGGSGGEQIKEDIMKLCPEATVMSLLEVYGPDASKETTRKTVAEWLRNTGMTR</sequence>
<dbReference type="SUPFAM" id="SSF52218">
    <property type="entry name" value="Flavoproteins"/>
    <property type="match status" value="1"/>
</dbReference>
<evidence type="ECO:0000259" key="1">
    <source>
        <dbReference type="PROSITE" id="PS50902"/>
    </source>
</evidence>
<evidence type="ECO:0000313" key="3">
    <source>
        <dbReference type="Proteomes" id="UP000606889"/>
    </source>
</evidence>
<keyword evidence="3" id="KW-1185">Reference proteome</keyword>
<comment type="caution">
    <text evidence="2">The sequence shown here is derived from an EMBL/GenBank/DDBJ whole genome shotgun (WGS) entry which is preliminary data.</text>
</comment>
<dbReference type="PROSITE" id="PS50902">
    <property type="entry name" value="FLAVODOXIN_LIKE"/>
    <property type="match status" value="1"/>
</dbReference>
<dbReference type="Pfam" id="PF12682">
    <property type="entry name" value="Flavodoxin_4"/>
    <property type="match status" value="1"/>
</dbReference>
<dbReference type="InterPro" id="IPR008254">
    <property type="entry name" value="Flavodoxin/NO_synth"/>
</dbReference>
<accession>A0ABR7ED66</accession>
<dbReference type="PANTHER" id="PTHR39201:SF1">
    <property type="entry name" value="FLAVODOXIN-LIKE DOMAIN-CONTAINING PROTEIN"/>
    <property type="match status" value="1"/>
</dbReference>
<name>A0ABR7ED66_9FIRM</name>